<sequence>MRANTEHVTINVDHRHLFAFLADPGNLPKWAVGFCRAIRRDGDRWFVQTPQGEVAIRYLTNPNLGTIDFYISLGPGIEVAAFSRIMPNGNGSEYVFTQFQASSISDDVFEAQVRALKEELVVLRALMHAQAACPA</sequence>
<evidence type="ECO:0000313" key="1">
    <source>
        <dbReference type="EMBL" id="TMI90120.1"/>
    </source>
</evidence>
<name>A0A537K2Z0_9BACT</name>
<protein>
    <recommendedName>
        <fullName evidence="3">SRPBCC family protein</fullName>
    </recommendedName>
</protein>
<organism evidence="1 2">
    <name type="scientific">Candidatus Segetimicrobium genomatis</name>
    <dbReference type="NCBI Taxonomy" id="2569760"/>
    <lineage>
        <taxon>Bacteria</taxon>
        <taxon>Bacillati</taxon>
        <taxon>Candidatus Sysuimicrobiota</taxon>
        <taxon>Candidatus Sysuimicrobiia</taxon>
        <taxon>Candidatus Sysuimicrobiales</taxon>
        <taxon>Candidatus Segetimicrobiaceae</taxon>
        <taxon>Candidatus Segetimicrobium</taxon>
    </lineage>
</organism>
<comment type="caution">
    <text evidence="1">The sequence shown here is derived from an EMBL/GenBank/DDBJ whole genome shotgun (WGS) entry which is preliminary data.</text>
</comment>
<dbReference type="Proteomes" id="UP000318509">
    <property type="component" value="Unassembled WGS sequence"/>
</dbReference>
<dbReference type="EMBL" id="VBAK01000115">
    <property type="protein sequence ID" value="TMI90120.1"/>
    <property type="molecule type" value="Genomic_DNA"/>
</dbReference>
<proteinExistence type="predicted"/>
<accession>A0A537K2Z0</accession>
<evidence type="ECO:0008006" key="3">
    <source>
        <dbReference type="Google" id="ProtNLM"/>
    </source>
</evidence>
<reference evidence="1 2" key="1">
    <citation type="journal article" date="2019" name="Nat. Microbiol.">
        <title>Mediterranean grassland soil C-N compound turnover is dependent on rainfall and depth, and is mediated by genomically divergent microorganisms.</title>
        <authorList>
            <person name="Diamond S."/>
            <person name="Andeer P.F."/>
            <person name="Li Z."/>
            <person name="Crits-Christoph A."/>
            <person name="Burstein D."/>
            <person name="Anantharaman K."/>
            <person name="Lane K.R."/>
            <person name="Thomas B.C."/>
            <person name="Pan C."/>
            <person name="Northen T.R."/>
            <person name="Banfield J.F."/>
        </authorList>
    </citation>
    <scope>NUCLEOTIDE SEQUENCE [LARGE SCALE GENOMIC DNA]</scope>
    <source>
        <strain evidence="1">NP_3</strain>
    </source>
</reference>
<evidence type="ECO:0000313" key="2">
    <source>
        <dbReference type="Proteomes" id="UP000318509"/>
    </source>
</evidence>
<gene>
    <name evidence="1" type="ORF">E6H00_08005</name>
</gene>
<dbReference type="InterPro" id="IPR023393">
    <property type="entry name" value="START-like_dom_sf"/>
</dbReference>
<dbReference type="SUPFAM" id="SSF55961">
    <property type="entry name" value="Bet v1-like"/>
    <property type="match status" value="1"/>
</dbReference>
<dbReference type="Gene3D" id="3.30.530.20">
    <property type="match status" value="1"/>
</dbReference>
<dbReference type="AlphaFoldDB" id="A0A537K2Z0"/>